<accession>A0A699T9G0</accession>
<evidence type="ECO:0000313" key="1">
    <source>
        <dbReference type="EMBL" id="GFD06440.1"/>
    </source>
</evidence>
<organism evidence="1">
    <name type="scientific">Tanacetum cinerariifolium</name>
    <name type="common">Dalmatian daisy</name>
    <name type="synonym">Chrysanthemum cinerariifolium</name>
    <dbReference type="NCBI Taxonomy" id="118510"/>
    <lineage>
        <taxon>Eukaryota</taxon>
        <taxon>Viridiplantae</taxon>
        <taxon>Streptophyta</taxon>
        <taxon>Embryophyta</taxon>
        <taxon>Tracheophyta</taxon>
        <taxon>Spermatophyta</taxon>
        <taxon>Magnoliopsida</taxon>
        <taxon>eudicotyledons</taxon>
        <taxon>Gunneridae</taxon>
        <taxon>Pentapetalae</taxon>
        <taxon>asterids</taxon>
        <taxon>campanulids</taxon>
        <taxon>Asterales</taxon>
        <taxon>Asteraceae</taxon>
        <taxon>Asteroideae</taxon>
        <taxon>Anthemideae</taxon>
        <taxon>Anthemidinae</taxon>
        <taxon>Tanacetum</taxon>
    </lineage>
</organism>
<sequence>MFATIKLVSRQQNSQQYGAILHIKLTNQAIKNSESYKEYYTIASGPEPPKTKASIKKKQSSYVTTITPPTAKGKRLKTSTK</sequence>
<reference evidence="1" key="1">
    <citation type="journal article" date="2019" name="Sci. Rep.">
        <title>Draft genome of Tanacetum cinerariifolium, the natural source of mosquito coil.</title>
        <authorList>
            <person name="Yamashiro T."/>
            <person name="Shiraishi A."/>
            <person name="Satake H."/>
            <person name="Nakayama K."/>
        </authorList>
    </citation>
    <scope>NUCLEOTIDE SEQUENCE</scope>
</reference>
<dbReference type="AlphaFoldDB" id="A0A699T9G0"/>
<comment type="caution">
    <text evidence="1">The sequence shown here is derived from an EMBL/GenBank/DDBJ whole genome shotgun (WGS) entry which is preliminary data.</text>
</comment>
<dbReference type="EMBL" id="BKCJ011225014">
    <property type="protein sequence ID" value="GFD06440.1"/>
    <property type="molecule type" value="Genomic_DNA"/>
</dbReference>
<feature type="non-terminal residue" evidence="1">
    <location>
        <position position="81"/>
    </location>
</feature>
<gene>
    <name evidence="1" type="ORF">Tci_878409</name>
</gene>
<protein>
    <submittedName>
        <fullName evidence="1">Uncharacterized protein</fullName>
    </submittedName>
</protein>
<name>A0A699T9G0_TANCI</name>
<proteinExistence type="predicted"/>